<sequence>MPLRALKVRRIDPKKYDLSGLSVLITGGETIIGTAMARLYLSLGVDTVYLVVQDLGQGESIKAAILRDDKIVERNPGCKVHLYGINYSDLSSVKSFCEKFRSEVNVLHIAVLGAEVNLPSFSRTIDGLEETLQVNFVANVILCNYLVPLLKANYPANRNVTEQLSKKLSKNSVFKTLPSHLTWVSSESHRFSKLSRGKAYIAPSNSVFEVFNDPQDLSDELYAASKFVAMAYTLELGRRVGDEKLVVNSASPGEIKAETEAEADAEDAEDAEADAEDADADADAESESELEAEAEAEAEAEEEAETGANVPFYLRHSRKIWSYFRDRKASTGAAAVIWATLCGPEGNAKSWENGVVSQPASYLREARGKHFQIQLWDQTRGWVHRFNKTIPILH</sequence>
<protein>
    <submittedName>
        <fullName evidence="4">Uncharacterized protein</fullName>
    </submittedName>
</protein>
<dbReference type="PANTHER" id="PTHR24320">
    <property type="entry name" value="RETINOL DEHYDROGENASE"/>
    <property type="match status" value="1"/>
</dbReference>
<dbReference type="PRINTS" id="PR00081">
    <property type="entry name" value="GDHRDH"/>
</dbReference>
<reference evidence="4 5" key="1">
    <citation type="submission" date="2020-01" db="EMBL/GenBank/DDBJ databases">
        <authorList>
            <person name="Palmer J.M."/>
        </authorList>
    </citation>
    <scope>NUCLEOTIDE SEQUENCE [LARGE SCALE GENOMIC DNA]</scope>
    <source>
        <strain evidence="4 5">TWF970</strain>
    </source>
</reference>
<organism evidence="4 5">
    <name type="scientific">Orbilia oligospora</name>
    <name type="common">Nematode-trapping fungus</name>
    <name type="synonym">Arthrobotrys oligospora</name>
    <dbReference type="NCBI Taxonomy" id="2813651"/>
    <lineage>
        <taxon>Eukaryota</taxon>
        <taxon>Fungi</taxon>
        <taxon>Dikarya</taxon>
        <taxon>Ascomycota</taxon>
        <taxon>Pezizomycotina</taxon>
        <taxon>Orbiliomycetes</taxon>
        <taxon>Orbiliales</taxon>
        <taxon>Orbiliaceae</taxon>
        <taxon>Orbilia</taxon>
    </lineage>
</organism>
<feature type="compositionally biased region" description="Acidic residues" evidence="3">
    <location>
        <begin position="260"/>
        <end position="305"/>
    </location>
</feature>
<dbReference type="EMBL" id="JAABOJ010000005">
    <property type="protein sequence ID" value="KAF3286652.1"/>
    <property type="molecule type" value="Genomic_DNA"/>
</dbReference>
<comment type="caution">
    <text evidence="4">The sequence shown here is derived from an EMBL/GenBank/DDBJ whole genome shotgun (WGS) entry which is preliminary data.</text>
</comment>
<evidence type="ECO:0000256" key="2">
    <source>
        <dbReference type="ARBA" id="ARBA00023002"/>
    </source>
</evidence>
<dbReference type="GO" id="GO:0016491">
    <property type="term" value="F:oxidoreductase activity"/>
    <property type="evidence" value="ECO:0007669"/>
    <property type="project" value="UniProtKB-KW"/>
</dbReference>
<dbReference type="Proteomes" id="UP000474640">
    <property type="component" value="Unassembled WGS sequence"/>
</dbReference>
<evidence type="ECO:0000256" key="1">
    <source>
        <dbReference type="ARBA" id="ARBA00006484"/>
    </source>
</evidence>
<evidence type="ECO:0000313" key="4">
    <source>
        <dbReference type="EMBL" id="KAF3286652.1"/>
    </source>
</evidence>
<proteinExistence type="inferred from homology"/>
<keyword evidence="2" id="KW-0560">Oxidoreductase</keyword>
<dbReference type="InterPro" id="IPR002347">
    <property type="entry name" value="SDR_fam"/>
</dbReference>
<evidence type="ECO:0000256" key="3">
    <source>
        <dbReference type="SAM" id="MobiDB-lite"/>
    </source>
</evidence>
<dbReference type="Gene3D" id="3.40.50.720">
    <property type="entry name" value="NAD(P)-binding Rossmann-like Domain"/>
    <property type="match status" value="1"/>
</dbReference>
<dbReference type="AlphaFoldDB" id="A0A7C8RJ82"/>
<gene>
    <name evidence="4" type="ORF">TWF970_008500</name>
</gene>
<comment type="similarity">
    <text evidence="1">Belongs to the short-chain dehydrogenases/reductases (SDR) family.</text>
</comment>
<name>A0A7C8RJ82_ORBOL</name>
<dbReference type="OrthoDB" id="542013at2759"/>
<dbReference type="PANTHER" id="PTHR24320:SF152">
    <property type="entry name" value="SHORT-CHAIN DEHYDROGENASE_REDUCTASE FAMILY PROTEIN"/>
    <property type="match status" value="1"/>
</dbReference>
<evidence type="ECO:0000313" key="5">
    <source>
        <dbReference type="Proteomes" id="UP000474640"/>
    </source>
</evidence>
<dbReference type="SUPFAM" id="SSF51735">
    <property type="entry name" value="NAD(P)-binding Rossmann-fold domains"/>
    <property type="match status" value="1"/>
</dbReference>
<accession>A0A7C8RJ82</accession>
<feature type="region of interest" description="Disordered" evidence="3">
    <location>
        <begin position="251"/>
        <end position="307"/>
    </location>
</feature>
<dbReference type="InterPro" id="IPR036291">
    <property type="entry name" value="NAD(P)-bd_dom_sf"/>
</dbReference>